<evidence type="ECO:0000256" key="1">
    <source>
        <dbReference type="SAM" id="MobiDB-lite"/>
    </source>
</evidence>
<reference evidence="2 3" key="1">
    <citation type="journal article" date="2019" name="Sci. Rep.">
        <title>Orb-weaving spider Araneus ventricosus genome elucidates the spidroin gene catalogue.</title>
        <authorList>
            <person name="Kono N."/>
            <person name="Nakamura H."/>
            <person name="Ohtoshi R."/>
            <person name="Moran D.A.P."/>
            <person name="Shinohara A."/>
            <person name="Yoshida Y."/>
            <person name="Fujiwara M."/>
            <person name="Mori M."/>
            <person name="Tomita M."/>
            <person name="Arakawa K."/>
        </authorList>
    </citation>
    <scope>NUCLEOTIDE SEQUENCE [LARGE SCALE GENOMIC DNA]</scope>
</reference>
<dbReference type="EMBL" id="BGPR01008296">
    <property type="protein sequence ID" value="GBN32812.1"/>
    <property type="molecule type" value="Genomic_DNA"/>
</dbReference>
<evidence type="ECO:0000313" key="3">
    <source>
        <dbReference type="Proteomes" id="UP000499080"/>
    </source>
</evidence>
<evidence type="ECO:0000313" key="2">
    <source>
        <dbReference type="EMBL" id="GBN32812.1"/>
    </source>
</evidence>
<accession>A0A4Y2N1R5</accession>
<dbReference type="AlphaFoldDB" id="A0A4Y2N1R5"/>
<comment type="caution">
    <text evidence="2">The sequence shown here is derived from an EMBL/GenBank/DDBJ whole genome shotgun (WGS) entry which is preliminary data.</text>
</comment>
<organism evidence="2 3">
    <name type="scientific">Araneus ventricosus</name>
    <name type="common">Orbweaver spider</name>
    <name type="synonym">Epeira ventricosa</name>
    <dbReference type="NCBI Taxonomy" id="182803"/>
    <lineage>
        <taxon>Eukaryota</taxon>
        <taxon>Metazoa</taxon>
        <taxon>Ecdysozoa</taxon>
        <taxon>Arthropoda</taxon>
        <taxon>Chelicerata</taxon>
        <taxon>Arachnida</taxon>
        <taxon>Araneae</taxon>
        <taxon>Araneomorphae</taxon>
        <taxon>Entelegynae</taxon>
        <taxon>Araneoidea</taxon>
        <taxon>Araneidae</taxon>
        <taxon>Araneus</taxon>
    </lineage>
</organism>
<feature type="region of interest" description="Disordered" evidence="1">
    <location>
        <begin position="63"/>
        <end position="96"/>
    </location>
</feature>
<keyword evidence="3" id="KW-1185">Reference proteome</keyword>
<proteinExistence type="predicted"/>
<name>A0A4Y2N1R5_ARAVE</name>
<sequence length="96" mass="10416">MGPSSKIPVFSLEGFRFETIPLKIRRMASGKISVFEGRRVSDSNQPLKSAVYGASGKIPVSAGGFQIRNPPIEDPPCMEPSGKIPFGEGFRLKPTH</sequence>
<dbReference type="Proteomes" id="UP000499080">
    <property type="component" value="Unassembled WGS sequence"/>
</dbReference>
<gene>
    <name evidence="2" type="ORF">AVEN_175138_1</name>
</gene>
<protein>
    <submittedName>
        <fullName evidence="2">Uncharacterized protein</fullName>
    </submittedName>
</protein>